<protein>
    <submittedName>
        <fullName evidence="1">Uncharacterized protein</fullName>
    </submittedName>
</protein>
<proteinExistence type="predicted"/>
<evidence type="ECO:0000313" key="1">
    <source>
        <dbReference type="EMBL" id="EDO19197.1"/>
    </source>
</evidence>
<dbReference type="STRING" id="436907.A7TEV1"/>
<dbReference type="GeneID" id="5547529"/>
<dbReference type="KEGG" id="vpo:Kpol_1050p54"/>
<name>A7TEV1_VANPO</name>
<dbReference type="GO" id="GO:0000372">
    <property type="term" value="P:Group I intron splicing"/>
    <property type="evidence" value="ECO:0007669"/>
    <property type="project" value="EnsemblFungi"/>
</dbReference>
<accession>A7TEV1</accession>
<dbReference type="PhylomeDB" id="A7TEV1"/>
<dbReference type="AlphaFoldDB" id="A7TEV1"/>
<dbReference type="EMBL" id="DS480381">
    <property type="protein sequence ID" value="EDO19197.1"/>
    <property type="molecule type" value="Genomic_DNA"/>
</dbReference>
<dbReference type="OrthoDB" id="4062764at2759"/>
<dbReference type="RefSeq" id="XP_001647055.1">
    <property type="nucleotide sequence ID" value="XM_001647005.1"/>
</dbReference>
<dbReference type="OMA" id="KHCFKLY"/>
<dbReference type="GO" id="GO:0045182">
    <property type="term" value="F:translation regulator activity"/>
    <property type="evidence" value="ECO:0007669"/>
    <property type="project" value="EnsemblFungi"/>
</dbReference>
<dbReference type="FunCoup" id="A7TEV1">
    <property type="interactions" value="57"/>
</dbReference>
<evidence type="ECO:0000313" key="2">
    <source>
        <dbReference type="Proteomes" id="UP000000267"/>
    </source>
</evidence>
<organism evidence="2">
    <name type="scientific">Vanderwaltozyma polyspora (strain ATCC 22028 / DSM 70294 / BCRC 21397 / CBS 2163 / NBRC 10782 / NRRL Y-8283 / UCD 57-17)</name>
    <name type="common">Kluyveromyces polysporus</name>
    <dbReference type="NCBI Taxonomy" id="436907"/>
    <lineage>
        <taxon>Eukaryota</taxon>
        <taxon>Fungi</taxon>
        <taxon>Dikarya</taxon>
        <taxon>Ascomycota</taxon>
        <taxon>Saccharomycotina</taxon>
        <taxon>Saccharomycetes</taxon>
        <taxon>Saccharomycetales</taxon>
        <taxon>Saccharomycetaceae</taxon>
        <taxon>Vanderwaltozyma</taxon>
    </lineage>
</organism>
<dbReference type="GO" id="GO:0048027">
    <property type="term" value="F:mRNA 5'-UTR binding"/>
    <property type="evidence" value="ECO:0007669"/>
    <property type="project" value="EnsemblFungi"/>
</dbReference>
<reference evidence="1 2" key="1">
    <citation type="journal article" date="2007" name="Proc. Natl. Acad. Sci. U.S.A.">
        <title>Independent sorting-out of thousands of duplicated gene pairs in two yeast species descended from a whole-genome duplication.</title>
        <authorList>
            <person name="Scannell D.R."/>
            <person name="Frank A.C."/>
            <person name="Conant G.C."/>
            <person name="Byrne K.P."/>
            <person name="Woolfit M."/>
            <person name="Wolfe K.H."/>
        </authorList>
    </citation>
    <scope>NUCLEOTIDE SEQUENCE [LARGE SCALE GENOMIC DNA]</scope>
    <source>
        <strain evidence="2">ATCC 22028 / DSM 70294 / BCRC 21397 / CBS 2163 / NBRC 10782 / NRRL Y-8283 / UCD 57-17</strain>
    </source>
</reference>
<dbReference type="eggNOG" id="ENOG502RR5W">
    <property type="taxonomic scope" value="Eukaryota"/>
</dbReference>
<dbReference type="GO" id="GO:0070131">
    <property type="term" value="P:positive regulation of mitochondrial translation"/>
    <property type="evidence" value="ECO:0007669"/>
    <property type="project" value="EnsemblFungi"/>
</dbReference>
<dbReference type="InParanoid" id="A7TEV1"/>
<dbReference type="GO" id="GO:0097157">
    <property type="term" value="F:pre-mRNA intronic binding"/>
    <property type="evidence" value="ECO:0007669"/>
    <property type="project" value="EnsemblFungi"/>
</dbReference>
<gene>
    <name evidence="1" type="ORF">Kpol_1050p54</name>
</gene>
<keyword evidence="2" id="KW-1185">Reference proteome</keyword>
<dbReference type="Proteomes" id="UP000000267">
    <property type="component" value="Unassembled WGS sequence"/>
</dbReference>
<dbReference type="GO" id="GO:0005759">
    <property type="term" value="C:mitochondrial matrix"/>
    <property type="evidence" value="ECO:0007669"/>
    <property type="project" value="EnsemblFungi"/>
</dbReference>
<dbReference type="HOGENOM" id="CLU_1066355_0_0_1"/>
<dbReference type="GO" id="GO:0005743">
    <property type="term" value="C:mitochondrial inner membrane"/>
    <property type="evidence" value="ECO:0007669"/>
    <property type="project" value="EnsemblFungi"/>
</dbReference>
<dbReference type="GO" id="GO:0090615">
    <property type="term" value="P:mitochondrial mRNA processing"/>
    <property type="evidence" value="ECO:0007669"/>
    <property type="project" value="EnsemblFungi"/>
</dbReference>
<sequence>MSEKAVIKKVFAHMKKGNIIGTRPVAENVIKIDSKATYSGDSQILKYRSYNSALTKNNFLEILPESTFIPPDRVKLINSIGKNFDLAKMRDHRYFHFKDNYLLLFKDQKSLRYYYENTKASRINKAKVRFEVVNKDMDAVSNSYRRYVNNLLAAYNSGGLYGAAIKCETLHFGSKMDGMNLLDLQSLIKPVEAKSALVWNLPDKQSSDEVMDRFWFYDIKHCFKLYFDPDLKYKTLYYMAFNNEAECERFKRNFHGAYITENDIGSKVLIERLT</sequence>